<dbReference type="AlphaFoldDB" id="A0A068SBM3"/>
<dbReference type="InterPro" id="IPR052450">
    <property type="entry name" value="TRBD-Containing_Protein"/>
</dbReference>
<dbReference type="SMART" id="SM00717">
    <property type="entry name" value="SANT"/>
    <property type="match status" value="1"/>
</dbReference>
<proteinExistence type="predicted"/>
<dbReference type="Proteomes" id="UP000027586">
    <property type="component" value="Unassembled WGS sequence"/>
</dbReference>
<dbReference type="CDD" id="cd11660">
    <property type="entry name" value="SANT_TRF"/>
    <property type="match status" value="1"/>
</dbReference>
<keyword evidence="1" id="KW-0539">Nucleus</keyword>
<name>A0A068SBM3_9FUNG</name>
<feature type="compositionally biased region" description="Polar residues" evidence="2">
    <location>
        <begin position="293"/>
        <end position="304"/>
    </location>
</feature>
<feature type="compositionally biased region" description="Basic and acidic residues" evidence="2">
    <location>
        <begin position="353"/>
        <end position="366"/>
    </location>
</feature>
<keyword evidence="6" id="KW-1185">Reference proteome</keyword>
<sequence>MTIESVLRSADQAAIVALDTVLCDPGNEAKPELQEVLVRCKDLRQRSYYLDYFRLRRKLGNVDTIWLQRAIQRINLAIFTAALWDDDLKDLELATEDYFTKVIPRSLECTEWIVDAYLQVRVQSAYRDMLARMATDGAVDAVDVINAYCPRKLKYYNLPAHKSGSERVLPLAAQIVDEFDHKVKDFPEDMNRHFPIIRMRKAWQNVIIMDIEEKLRLIESPDEEPTPSPASVAPQEQKDIPKNTTSTTTVSQSSPKEDTHDDSDYQPKDESTTTVSQSSPKEDTHDDSDYQPKNESTTTVSQSTPKEDTHDDSDYQPQDDKDDDDDDHSTASESNHSNAKRKRNTAQPPPRQGNEKLRKLPERWTSEETEALKKGYEEFGFAQWERIKKKYSKQLRNRTIQQLKDKSRNIAKAIERSGQPLGKWEPALRRS</sequence>
<feature type="compositionally biased region" description="Basic and acidic residues" evidence="2">
    <location>
        <begin position="255"/>
        <end position="271"/>
    </location>
</feature>
<comment type="caution">
    <text evidence="5">The sequence shown here is derived from an EMBL/GenBank/DDBJ whole genome shotgun (WGS) entry which is preliminary data.</text>
</comment>
<dbReference type="InterPro" id="IPR017930">
    <property type="entry name" value="Myb_dom"/>
</dbReference>
<dbReference type="InterPro" id="IPR001005">
    <property type="entry name" value="SANT/Myb"/>
</dbReference>
<dbReference type="EMBL" id="CBTN010000075">
    <property type="protein sequence ID" value="CDH59783.1"/>
    <property type="molecule type" value="Genomic_DNA"/>
</dbReference>
<evidence type="ECO:0000259" key="4">
    <source>
        <dbReference type="PROSITE" id="PS51294"/>
    </source>
</evidence>
<dbReference type="PROSITE" id="PS51294">
    <property type="entry name" value="HTH_MYB"/>
    <property type="match status" value="1"/>
</dbReference>
<dbReference type="PANTHER" id="PTHR46734">
    <property type="entry name" value="TELOMERIC REPEAT-BINDING FACTOR 1 TERF1"/>
    <property type="match status" value="1"/>
</dbReference>
<feature type="domain" description="Myb-like" evidence="3">
    <location>
        <begin position="363"/>
        <end position="411"/>
    </location>
</feature>
<dbReference type="SUPFAM" id="SSF46689">
    <property type="entry name" value="Homeodomain-like"/>
    <property type="match status" value="1"/>
</dbReference>
<feature type="region of interest" description="Disordered" evidence="2">
    <location>
        <begin position="221"/>
        <end position="366"/>
    </location>
</feature>
<dbReference type="PROSITE" id="PS50090">
    <property type="entry name" value="MYB_LIKE"/>
    <property type="match status" value="1"/>
</dbReference>
<dbReference type="PANTHER" id="PTHR46734:SF1">
    <property type="entry name" value="TELOMERIC REPEAT-BINDING FACTOR 1"/>
    <property type="match status" value="1"/>
</dbReference>
<organism evidence="5 6">
    <name type="scientific">Lichtheimia corymbifera JMRC:FSU:9682</name>
    <dbReference type="NCBI Taxonomy" id="1263082"/>
    <lineage>
        <taxon>Eukaryota</taxon>
        <taxon>Fungi</taxon>
        <taxon>Fungi incertae sedis</taxon>
        <taxon>Mucoromycota</taxon>
        <taxon>Mucoromycotina</taxon>
        <taxon>Mucoromycetes</taxon>
        <taxon>Mucorales</taxon>
        <taxon>Lichtheimiaceae</taxon>
        <taxon>Lichtheimia</taxon>
    </lineage>
</organism>
<dbReference type="Pfam" id="PF00249">
    <property type="entry name" value="Myb_DNA-binding"/>
    <property type="match status" value="1"/>
</dbReference>
<evidence type="ECO:0000259" key="3">
    <source>
        <dbReference type="PROSITE" id="PS50090"/>
    </source>
</evidence>
<evidence type="ECO:0000256" key="1">
    <source>
        <dbReference type="ARBA" id="ARBA00023242"/>
    </source>
</evidence>
<dbReference type="InterPro" id="IPR009057">
    <property type="entry name" value="Homeodomain-like_sf"/>
</dbReference>
<protein>
    <submittedName>
        <fullName evidence="5">Uncharacterized protein</fullName>
    </submittedName>
</protein>
<feature type="compositionally biased region" description="Basic and acidic residues" evidence="2">
    <location>
        <begin position="280"/>
        <end position="292"/>
    </location>
</feature>
<dbReference type="OrthoDB" id="608866at2759"/>
<gene>
    <name evidence="5" type="ORF">LCOR_10588.1</name>
</gene>
<evidence type="ECO:0000256" key="2">
    <source>
        <dbReference type="SAM" id="MobiDB-lite"/>
    </source>
</evidence>
<feature type="compositionally biased region" description="Low complexity" evidence="2">
    <location>
        <begin position="244"/>
        <end position="254"/>
    </location>
</feature>
<evidence type="ECO:0000313" key="6">
    <source>
        <dbReference type="Proteomes" id="UP000027586"/>
    </source>
</evidence>
<dbReference type="VEuPathDB" id="FungiDB:LCOR_10588.1"/>
<feature type="domain" description="HTH myb-type" evidence="4">
    <location>
        <begin position="354"/>
        <end position="407"/>
    </location>
</feature>
<reference evidence="5" key="1">
    <citation type="submission" date="2013-08" db="EMBL/GenBank/DDBJ databases">
        <title>Gene expansion shapes genome architecture in the human pathogen Lichtheimia corymbifera: an evolutionary genomics analysis in the ancient terrestrial Mucorales (Mucoromycotina).</title>
        <authorList>
            <person name="Schwartze V.U."/>
            <person name="Winter S."/>
            <person name="Shelest E."/>
            <person name="Marcet-Houben M."/>
            <person name="Horn F."/>
            <person name="Wehner S."/>
            <person name="Hoffmann K."/>
            <person name="Riege K."/>
            <person name="Sammeth M."/>
            <person name="Nowrousian M."/>
            <person name="Valiante V."/>
            <person name="Linde J."/>
            <person name="Jacobsen I.D."/>
            <person name="Marz M."/>
            <person name="Brakhage A.A."/>
            <person name="Gabaldon T."/>
            <person name="Bocker S."/>
            <person name="Voigt K."/>
        </authorList>
    </citation>
    <scope>NUCLEOTIDE SEQUENCE [LARGE SCALE GENOMIC DNA]</scope>
    <source>
        <strain evidence="5">FSU 9682</strain>
    </source>
</reference>
<accession>A0A068SBM3</accession>
<evidence type="ECO:0000313" key="5">
    <source>
        <dbReference type="EMBL" id="CDH59783.1"/>
    </source>
</evidence>
<dbReference type="Gene3D" id="1.10.246.220">
    <property type="match status" value="1"/>
</dbReference>